<keyword evidence="3" id="KW-0378">Hydrolase</keyword>
<dbReference type="GO" id="GO:0004518">
    <property type="term" value="F:nuclease activity"/>
    <property type="evidence" value="ECO:0007669"/>
    <property type="project" value="UniProtKB-KW"/>
</dbReference>
<evidence type="ECO:0000256" key="2">
    <source>
        <dbReference type="ARBA" id="ARBA00022722"/>
    </source>
</evidence>
<comment type="caution">
    <text evidence="5">The sequence shown here is derived from an EMBL/GenBank/DDBJ whole genome shotgun (WGS) entry which is preliminary data.</text>
</comment>
<dbReference type="SMART" id="SM00990">
    <property type="entry name" value="VRR_NUC"/>
    <property type="match status" value="1"/>
</dbReference>
<proteinExistence type="predicted"/>
<evidence type="ECO:0000256" key="1">
    <source>
        <dbReference type="ARBA" id="ARBA00001946"/>
    </source>
</evidence>
<gene>
    <name evidence="5" type="ORF">C5O19_11255</name>
</gene>
<dbReference type="AlphaFoldDB" id="A0A2S7IR31"/>
<dbReference type="Proteomes" id="UP000239590">
    <property type="component" value="Unassembled WGS sequence"/>
</dbReference>
<reference evidence="6" key="1">
    <citation type="submission" date="2018-02" db="EMBL/GenBank/DDBJ databases">
        <title>Genome sequencing of Solimonas sp. HR-BB.</title>
        <authorList>
            <person name="Lee Y."/>
            <person name="Jeon C.O."/>
        </authorList>
    </citation>
    <scope>NUCLEOTIDE SEQUENCE [LARGE SCALE GENOMIC DNA]</scope>
    <source>
        <strain evidence="6">HR-U</strain>
    </source>
</reference>
<protein>
    <submittedName>
        <fullName evidence="5">Nuclease</fullName>
    </submittedName>
</protein>
<comment type="cofactor">
    <cofactor evidence="1">
        <name>Mg(2+)</name>
        <dbReference type="ChEBI" id="CHEBI:18420"/>
    </cofactor>
</comment>
<dbReference type="EMBL" id="PTRA01000001">
    <property type="protein sequence ID" value="PQA60164.1"/>
    <property type="molecule type" value="Genomic_DNA"/>
</dbReference>
<feature type="domain" description="VRR-NUC" evidence="4">
    <location>
        <begin position="1"/>
        <end position="80"/>
    </location>
</feature>
<dbReference type="OrthoDB" id="1033971at2"/>
<accession>A0A2S7IR31</accession>
<organism evidence="5 6">
    <name type="scientific">Siphonobacter curvatus</name>
    <dbReference type="NCBI Taxonomy" id="2094562"/>
    <lineage>
        <taxon>Bacteria</taxon>
        <taxon>Pseudomonadati</taxon>
        <taxon>Bacteroidota</taxon>
        <taxon>Cytophagia</taxon>
        <taxon>Cytophagales</taxon>
        <taxon>Cytophagaceae</taxon>
        <taxon>Siphonobacter</taxon>
    </lineage>
</organism>
<evidence type="ECO:0000256" key="3">
    <source>
        <dbReference type="ARBA" id="ARBA00022801"/>
    </source>
</evidence>
<keyword evidence="6" id="KW-1185">Reference proteome</keyword>
<dbReference type="Gene3D" id="3.40.1350.10">
    <property type="match status" value="1"/>
</dbReference>
<evidence type="ECO:0000313" key="5">
    <source>
        <dbReference type="EMBL" id="PQA60164.1"/>
    </source>
</evidence>
<dbReference type="RefSeq" id="WP_104712142.1">
    <property type="nucleotide sequence ID" value="NZ_PTRA01000001.1"/>
</dbReference>
<evidence type="ECO:0000313" key="6">
    <source>
        <dbReference type="Proteomes" id="UP000239590"/>
    </source>
</evidence>
<sequence length="89" mass="10043">MDEKQLEKKFREQVKKRGGLALKFVSPGFRGVPDRLVLTLGNIHFVELKAPGKKPSPIQLAAHQIFARFGFPVWIVDSPESLNAFLDQI</sequence>
<name>A0A2S7IR31_9BACT</name>
<evidence type="ECO:0000259" key="4">
    <source>
        <dbReference type="SMART" id="SM00990"/>
    </source>
</evidence>
<dbReference type="InterPro" id="IPR014883">
    <property type="entry name" value="VRR_NUC"/>
</dbReference>
<dbReference type="GO" id="GO:0016788">
    <property type="term" value="F:hydrolase activity, acting on ester bonds"/>
    <property type="evidence" value="ECO:0007669"/>
    <property type="project" value="InterPro"/>
</dbReference>
<dbReference type="InterPro" id="IPR011856">
    <property type="entry name" value="tRNA_endonuc-like_dom_sf"/>
</dbReference>
<keyword evidence="2" id="KW-0540">Nuclease</keyword>
<dbReference type="GO" id="GO:0003676">
    <property type="term" value="F:nucleic acid binding"/>
    <property type="evidence" value="ECO:0007669"/>
    <property type="project" value="InterPro"/>
</dbReference>